<dbReference type="EMBL" id="CAMKVN010025431">
    <property type="protein sequence ID" value="CAI2200786.1"/>
    <property type="molecule type" value="Genomic_DNA"/>
</dbReference>
<proteinExistence type="predicted"/>
<sequence length="83" mass="9660">AQLITMYQRPGFESLLKKCTNQDDTELITDIYEGEIWKTFPLQIDTPDSSCGIIYGPKEVKLHRINHYLSPIVDELLELWNGY</sequence>
<comment type="caution">
    <text evidence="1">The sequence shown here is derived from an EMBL/GenBank/DDBJ whole genome shotgun (WGS) entry which is preliminary data.</text>
</comment>
<feature type="non-terminal residue" evidence="1">
    <location>
        <position position="83"/>
    </location>
</feature>
<dbReference type="AlphaFoldDB" id="A0A9W4TCR5"/>
<feature type="non-terminal residue" evidence="1">
    <location>
        <position position="1"/>
    </location>
</feature>
<name>A0A9W4TCR5_9GLOM</name>
<protein>
    <submittedName>
        <fullName evidence="1">19818_t:CDS:1</fullName>
    </submittedName>
</protein>
<reference evidence="1" key="1">
    <citation type="submission" date="2022-08" db="EMBL/GenBank/DDBJ databases">
        <authorList>
            <person name="Kallberg Y."/>
            <person name="Tangrot J."/>
            <person name="Rosling A."/>
        </authorList>
    </citation>
    <scope>NUCLEOTIDE SEQUENCE</scope>
    <source>
        <strain evidence="1">Wild A</strain>
    </source>
</reference>
<gene>
    <name evidence="1" type="ORF">FWILDA_LOCUS19741</name>
</gene>
<accession>A0A9W4TCR5</accession>
<evidence type="ECO:0000313" key="2">
    <source>
        <dbReference type="Proteomes" id="UP001153678"/>
    </source>
</evidence>
<organism evidence="1 2">
    <name type="scientific">Funneliformis geosporum</name>
    <dbReference type="NCBI Taxonomy" id="1117311"/>
    <lineage>
        <taxon>Eukaryota</taxon>
        <taxon>Fungi</taxon>
        <taxon>Fungi incertae sedis</taxon>
        <taxon>Mucoromycota</taxon>
        <taxon>Glomeromycotina</taxon>
        <taxon>Glomeromycetes</taxon>
        <taxon>Glomerales</taxon>
        <taxon>Glomeraceae</taxon>
        <taxon>Funneliformis</taxon>
    </lineage>
</organism>
<keyword evidence="2" id="KW-1185">Reference proteome</keyword>
<dbReference type="Proteomes" id="UP001153678">
    <property type="component" value="Unassembled WGS sequence"/>
</dbReference>
<dbReference type="OrthoDB" id="2445738at2759"/>
<evidence type="ECO:0000313" key="1">
    <source>
        <dbReference type="EMBL" id="CAI2200786.1"/>
    </source>
</evidence>